<accession>A0A0E0C9H8</accession>
<evidence type="ECO:0000313" key="3">
    <source>
        <dbReference type="Proteomes" id="UP000008021"/>
    </source>
</evidence>
<name>A0A0E0C9H8_9ORYZ</name>
<dbReference type="PANTHER" id="PTHR31949">
    <property type="entry name" value="GASTRIC MUCIN-LIKE PROTEIN"/>
    <property type="match status" value="1"/>
</dbReference>
<feature type="compositionally biased region" description="Polar residues" evidence="1">
    <location>
        <begin position="353"/>
        <end position="392"/>
    </location>
</feature>
<feature type="compositionally biased region" description="Polar residues" evidence="1">
    <location>
        <begin position="117"/>
        <end position="132"/>
    </location>
</feature>
<feature type="region of interest" description="Disordered" evidence="1">
    <location>
        <begin position="686"/>
        <end position="711"/>
    </location>
</feature>
<feature type="compositionally biased region" description="Basic residues" evidence="1">
    <location>
        <begin position="78"/>
        <end position="89"/>
    </location>
</feature>
<feature type="compositionally biased region" description="Low complexity" evidence="1">
    <location>
        <begin position="484"/>
        <end position="506"/>
    </location>
</feature>
<reference evidence="2" key="1">
    <citation type="submission" date="2015-04" db="UniProtKB">
        <authorList>
            <consortium name="EnsemblPlants"/>
        </authorList>
    </citation>
    <scope>IDENTIFICATION</scope>
</reference>
<feature type="region of interest" description="Disordered" evidence="1">
    <location>
        <begin position="117"/>
        <end position="178"/>
    </location>
</feature>
<dbReference type="STRING" id="40149.A0A0E0C9H8"/>
<feature type="region of interest" description="Disordered" evidence="1">
    <location>
        <begin position="17"/>
        <end position="97"/>
    </location>
</feature>
<keyword evidence="3" id="KW-1185">Reference proteome</keyword>
<dbReference type="GO" id="GO:0055028">
    <property type="term" value="C:cortical microtubule"/>
    <property type="evidence" value="ECO:0007669"/>
    <property type="project" value="TreeGrafter"/>
</dbReference>
<feature type="region of interest" description="Disordered" evidence="1">
    <location>
        <begin position="231"/>
        <end position="280"/>
    </location>
</feature>
<organism evidence="2">
    <name type="scientific">Oryza meridionalis</name>
    <dbReference type="NCBI Taxonomy" id="40149"/>
    <lineage>
        <taxon>Eukaryota</taxon>
        <taxon>Viridiplantae</taxon>
        <taxon>Streptophyta</taxon>
        <taxon>Embryophyta</taxon>
        <taxon>Tracheophyta</taxon>
        <taxon>Spermatophyta</taxon>
        <taxon>Magnoliopsida</taxon>
        <taxon>Liliopsida</taxon>
        <taxon>Poales</taxon>
        <taxon>Poaceae</taxon>
        <taxon>BOP clade</taxon>
        <taxon>Oryzoideae</taxon>
        <taxon>Oryzeae</taxon>
        <taxon>Oryzinae</taxon>
        <taxon>Oryza</taxon>
    </lineage>
</organism>
<dbReference type="eggNOG" id="ENOG502QTMQ">
    <property type="taxonomic scope" value="Eukaryota"/>
</dbReference>
<feature type="compositionally biased region" description="Basic and acidic residues" evidence="1">
    <location>
        <begin position="66"/>
        <end position="77"/>
    </location>
</feature>
<dbReference type="AlphaFoldDB" id="A0A0E0C9H8"/>
<proteinExistence type="predicted"/>
<feature type="region of interest" description="Disordered" evidence="1">
    <location>
        <begin position="571"/>
        <end position="616"/>
    </location>
</feature>
<feature type="compositionally biased region" description="Low complexity" evidence="1">
    <location>
        <begin position="299"/>
        <end position="322"/>
    </location>
</feature>
<evidence type="ECO:0000256" key="1">
    <source>
        <dbReference type="SAM" id="MobiDB-lite"/>
    </source>
</evidence>
<feature type="compositionally biased region" description="Polar residues" evidence="1">
    <location>
        <begin position="578"/>
        <end position="593"/>
    </location>
</feature>
<dbReference type="EnsemblPlants" id="OMERI01G32350.1">
    <property type="protein sequence ID" value="OMERI01G32350.1"/>
    <property type="gene ID" value="OMERI01G32350"/>
</dbReference>
<feature type="compositionally biased region" description="Low complexity" evidence="1">
    <location>
        <begin position="686"/>
        <end position="703"/>
    </location>
</feature>
<protein>
    <submittedName>
        <fullName evidence="2">Uncharacterized protein</fullName>
    </submittedName>
</protein>
<feature type="compositionally biased region" description="Polar residues" evidence="1">
    <location>
        <begin position="151"/>
        <end position="163"/>
    </location>
</feature>
<feature type="region of interest" description="Disordered" evidence="1">
    <location>
        <begin position="745"/>
        <end position="768"/>
    </location>
</feature>
<feature type="compositionally biased region" description="Polar residues" evidence="1">
    <location>
        <begin position="262"/>
        <end position="280"/>
    </location>
</feature>
<feature type="compositionally biased region" description="Polar residues" evidence="1">
    <location>
        <begin position="21"/>
        <end position="33"/>
    </location>
</feature>
<sequence>MTFSSSPLPIAMRHIEPDTLTAYSNPPTTSHLSPTDGRAHTGGGPTCKKKSREGHGGPGVFTAQRFESERDKIGEKKKERKRRKFHGAAHTHPPLSSSLLFSPRLLAVSLSLSRAQPTATSKIQEGSGTEASGSFRVGVRKEAEGRGGGLTYSTPSPRSSNSRAAGDSHPLSRRAASTGGIVVSHRSGLGGFWESEVMEDLLDTEIGKHDYDWLLTPPGSPHAPILEVAEKAPSSDVPKRITTTSSSTTRASRLSIPETENGHSTVPTRPARSNSVSCPSIQSTLISSNNRSSVVNASISSVCSRPTTPSKRTSTLSSSKPLVPASRQVPTRPSTPTKTRPSTPVKPRPSTPNKTRPSTPVKTRSSVPNTMSTSTIAKTTSAQNSRPSTPTSRPRIMSNSSSSTGSAASRPSSSSGRTSTISRTSSSTSTVPSVSRSSSRSSTPTRQPITRSSAPLAGHSPSVGRIFGSNNITSIGRPVTSNGRNSAPSSAPSSRPSSPNSRARAPVRPLDIPDFPSETPPNLRTKLPQRPLSAGRARPGVGLGPKSAPNAEQVRSAPVKKMTVPAITRSKFPDAPSRVSSLTNGHQSRQSEGSAVEGQHTKPLRSITGTDNGFGRTISRKSLDMAIKHMDIRQNLGGIRGASLFPPSIRSAGAKVRSARMSDPAHLSLNGDCHFTDNGSINGHFSGDSNGTLSNNGGSSTGSPDRESIGTKETLSELDLYTTARYEALLLREDITNTNWLHNVDDKSDQSPVFDHRFEPLPEPFGPL</sequence>
<feature type="compositionally biased region" description="Polar residues" evidence="1">
    <location>
        <begin position="468"/>
        <end position="483"/>
    </location>
</feature>
<dbReference type="Gramene" id="OMERI01G32350.1">
    <property type="protein sequence ID" value="OMERI01G32350.1"/>
    <property type="gene ID" value="OMERI01G32350"/>
</dbReference>
<dbReference type="Proteomes" id="UP000008021">
    <property type="component" value="Chromosome 1"/>
</dbReference>
<dbReference type="PANTHER" id="PTHR31949:SF37">
    <property type="entry name" value="OS01G0819000 PROTEIN"/>
    <property type="match status" value="1"/>
</dbReference>
<evidence type="ECO:0000313" key="2">
    <source>
        <dbReference type="EnsemblPlants" id="OMERI01G32350.1"/>
    </source>
</evidence>
<dbReference type="GO" id="GO:0043622">
    <property type="term" value="P:cortical microtubule organization"/>
    <property type="evidence" value="ECO:0007669"/>
    <property type="project" value="TreeGrafter"/>
</dbReference>
<feature type="compositionally biased region" description="Low complexity" evidence="1">
    <location>
        <begin position="398"/>
        <end position="453"/>
    </location>
</feature>
<feature type="region of interest" description="Disordered" evidence="1">
    <location>
        <begin position="299"/>
        <end position="558"/>
    </location>
</feature>
<reference evidence="2" key="2">
    <citation type="submission" date="2018-05" db="EMBL/GenBank/DDBJ databases">
        <title>OmerRS3 (Oryza meridionalis Reference Sequence Version 3).</title>
        <authorList>
            <person name="Zhang J."/>
            <person name="Kudrna D."/>
            <person name="Lee S."/>
            <person name="Talag J."/>
            <person name="Welchert J."/>
            <person name="Wing R.A."/>
        </authorList>
    </citation>
    <scope>NUCLEOTIDE SEQUENCE [LARGE SCALE GENOMIC DNA]</scope>
    <source>
        <strain evidence="2">cv. OR44</strain>
    </source>
</reference>
<feature type="compositionally biased region" description="Basic and acidic residues" evidence="1">
    <location>
        <begin position="745"/>
        <end position="760"/>
    </location>
</feature>
<feature type="compositionally biased region" description="Low complexity" evidence="1">
    <location>
        <begin position="329"/>
        <end position="343"/>
    </location>
</feature>